<keyword evidence="2" id="KW-1185">Reference proteome</keyword>
<name>A0AAV4SB25_CAEEX</name>
<reference evidence="1 2" key="1">
    <citation type="submission" date="2021-06" db="EMBL/GenBank/DDBJ databases">
        <title>Caerostris extrusa draft genome.</title>
        <authorList>
            <person name="Kono N."/>
            <person name="Arakawa K."/>
        </authorList>
    </citation>
    <scope>NUCLEOTIDE SEQUENCE [LARGE SCALE GENOMIC DNA]</scope>
</reference>
<evidence type="ECO:0000313" key="1">
    <source>
        <dbReference type="EMBL" id="GIY30391.1"/>
    </source>
</evidence>
<proteinExistence type="predicted"/>
<dbReference type="Proteomes" id="UP001054945">
    <property type="component" value="Unassembled WGS sequence"/>
</dbReference>
<accession>A0AAV4SB25</accession>
<comment type="caution">
    <text evidence="1">The sequence shown here is derived from an EMBL/GenBank/DDBJ whole genome shotgun (WGS) entry which is preliminary data.</text>
</comment>
<protein>
    <submittedName>
        <fullName evidence="1">Uncharacterized protein</fullName>
    </submittedName>
</protein>
<dbReference type="AlphaFoldDB" id="A0AAV4SB25"/>
<dbReference type="EMBL" id="BPLR01009216">
    <property type="protein sequence ID" value="GIY30391.1"/>
    <property type="molecule type" value="Genomic_DNA"/>
</dbReference>
<gene>
    <name evidence="1" type="ORF">CEXT_323511</name>
</gene>
<evidence type="ECO:0000313" key="2">
    <source>
        <dbReference type="Proteomes" id="UP001054945"/>
    </source>
</evidence>
<sequence>MFLEIVLENSSEKLNVVELSHDFPIVITLDSDVMAKKLYQCSEEVPYLQINHFWNAWRIMELENYSGTT</sequence>
<organism evidence="1 2">
    <name type="scientific">Caerostris extrusa</name>
    <name type="common">Bark spider</name>
    <name type="synonym">Caerostris bankana</name>
    <dbReference type="NCBI Taxonomy" id="172846"/>
    <lineage>
        <taxon>Eukaryota</taxon>
        <taxon>Metazoa</taxon>
        <taxon>Ecdysozoa</taxon>
        <taxon>Arthropoda</taxon>
        <taxon>Chelicerata</taxon>
        <taxon>Arachnida</taxon>
        <taxon>Araneae</taxon>
        <taxon>Araneomorphae</taxon>
        <taxon>Entelegynae</taxon>
        <taxon>Araneoidea</taxon>
        <taxon>Araneidae</taxon>
        <taxon>Caerostris</taxon>
    </lineage>
</organism>